<feature type="compositionally biased region" description="Basic and acidic residues" evidence="1">
    <location>
        <begin position="203"/>
        <end position="217"/>
    </location>
</feature>
<organism evidence="2">
    <name type="scientific">uncultured Blastococcus sp</name>
    <dbReference type="NCBI Taxonomy" id="217144"/>
    <lineage>
        <taxon>Bacteria</taxon>
        <taxon>Bacillati</taxon>
        <taxon>Actinomycetota</taxon>
        <taxon>Actinomycetes</taxon>
        <taxon>Geodermatophilales</taxon>
        <taxon>Geodermatophilaceae</taxon>
        <taxon>Blastococcus</taxon>
        <taxon>environmental samples</taxon>
    </lineage>
</organism>
<feature type="compositionally biased region" description="Basic residues" evidence="1">
    <location>
        <begin position="162"/>
        <end position="188"/>
    </location>
</feature>
<feature type="non-terminal residue" evidence="2">
    <location>
        <position position="1"/>
    </location>
</feature>
<accession>A0A6J4I6Z1</accession>
<feature type="region of interest" description="Disordered" evidence="1">
    <location>
        <begin position="1"/>
        <end position="403"/>
    </location>
</feature>
<keyword evidence="2" id="KW-0808">Transferase</keyword>
<feature type="compositionally biased region" description="Basic residues" evidence="1">
    <location>
        <begin position="271"/>
        <end position="293"/>
    </location>
</feature>
<protein>
    <submittedName>
        <fullName evidence="2">Cysteine desulfurase</fullName>
        <ecNumber evidence="2">2.8.1.7</ecNumber>
    </submittedName>
</protein>
<sequence length="403" mass="43629">DTHRPRGQLPGPRGHDADAPRGAGCDDRAAGPRRQRVVPARQRPGRPPRRGAVPRTARGGAGRPPVGGPVHRRRHRERQPGDQGALLGPPRRRLPPPADRREPGRAPRRPGQRGVAGQARRCRRHLAAGGADRPDHPGVAGRGAGRRVGRGGGQRHVGQQRDRRRQRHRRARRRRARGRCTPAHRRGAGRGPGAGGLRGERRRRADHDRPQARRADGSRGAAPAPRRRLHPAPARRRAGARRPLGHPRRRRDRRAGSGDGVGRGLAARAGRPARRASRPTGGRRGRAGARRAAQRTAAGGPGGVRAGPAARQRPPVLPRGRGRRAAHAAGRPRDRVLHRLGVQRRGGPSQPRAAGHGGRRRARSQLAALQPGPHLRGRRRRRGARRDRTGRGAGPPSGPEFTM</sequence>
<gene>
    <name evidence="2" type="ORF">AVDCRST_MAG57-1642</name>
</gene>
<dbReference type="GO" id="GO:0031071">
    <property type="term" value="F:cysteine desulfurase activity"/>
    <property type="evidence" value="ECO:0007669"/>
    <property type="project" value="UniProtKB-EC"/>
</dbReference>
<feature type="compositionally biased region" description="Basic residues" evidence="1">
    <location>
        <begin position="375"/>
        <end position="385"/>
    </location>
</feature>
<feature type="non-terminal residue" evidence="2">
    <location>
        <position position="403"/>
    </location>
</feature>
<dbReference type="AlphaFoldDB" id="A0A6J4I6Z1"/>
<name>A0A6J4I6Z1_9ACTN</name>
<feature type="compositionally biased region" description="Basic and acidic residues" evidence="1">
    <location>
        <begin position="13"/>
        <end position="30"/>
    </location>
</feature>
<evidence type="ECO:0000313" key="2">
    <source>
        <dbReference type="EMBL" id="CAA9242906.1"/>
    </source>
</evidence>
<reference evidence="2" key="1">
    <citation type="submission" date="2020-02" db="EMBL/GenBank/DDBJ databases">
        <authorList>
            <person name="Meier V. D."/>
        </authorList>
    </citation>
    <scope>NUCLEOTIDE SEQUENCE</scope>
    <source>
        <strain evidence="2">AVDCRST_MAG57</strain>
    </source>
</reference>
<feature type="compositionally biased region" description="Basic residues" evidence="1">
    <location>
        <begin position="225"/>
        <end position="253"/>
    </location>
</feature>
<dbReference type="EC" id="2.8.1.7" evidence="2"/>
<proteinExistence type="predicted"/>
<dbReference type="EMBL" id="CADCTI010000145">
    <property type="protein sequence ID" value="CAA9242906.1"/>
    <property type="molecule type" value="Genomic_DNA"/>
</dbReference>
<evidence type="ECO:0000256" key="1">
    <source>
        <dbReference type="SAM" id="MobiDB-lite"/>
    </source>
</evidence>